<dbReference type="RefSeq" id="WP_054875661.1">
    <property type="nucleotide sequence ID" value="NZ_LKET01000035.1"/>
</dbReference>
<dbReference type="PROSITE" id="PS50110">
    <property type="entry name" value="RESPONSE_REGULATORY"/>
    <property type="match status" value="1"/>
</dbReference>
<keyword evidence="2 4" id="KW-0597">Phosphoprotein</keyword>
<proteinExistence type="predicted"/>
<dbReference type="InterPro" id="IPR050595">
    <property type="entry name" value="Bact_response_regulator"/>
</dbReference>
<evidence type="ECO:0000256" key="2">
    <source>
        <dbReference type="ARBA" id="ARBA00022553"/>
    </source>
</evidence>
<dbReference type="AlphaFoldDB" id="A0A0P8WZ73"/>
<dbReference type="PANTHER" id="PTHR44591:SF3">
    <property type="entry name" value="RESPONSE REGULATORY DOMAIN-CONTAINING PROTEIN"/>
    <property type="match status" value="1"/>
</dbReference>
<dbReference type="InterPro" id="IPR001789">
    <property type="entry name" value="Sig_transdc_resp-reg_receiver"/>
</dbReference>
<name>A0A0P8WZ73_9CLOT</name>
<evidence type="ECO:0000313" key="6">
    <source>
        <dbReference type="EMBL" id="KPU43771.1"/>
    </source>
</evidence>
<dbReference type="Pfam" id="PF00072">
    <property type="entry name" value="Response_reg"/>
    <property type="match status" value="1"/>
</dbReference>
<dbReference type="EMBL" id="LKET01000035">
    <property type="protein sequence ID" value="KPU43771.1"/>
    <property type="molecule type" value="Genomic_DNA"/>
</dbReference>
<comment type="function">
    <text evidence="3">May play the central regulatory role in sporulation. It may be an element of the effector pathway responsible for the activation of sporulation genes in response to nutritional stress. Spo0A may act in concert with spo0H (a sigma factor) to control the expression of some genes that are critical to the sporulation process.</text>
</comment>
<accession>A0A0P8WZ73</accession>
<evidence type="ECO:0000256" key="1">
    <source>
        <dbReference type="ARBA" id="ARBA00018672"/>
    </source>
</evidence>
<dbReference type="PANTHER" id="PTHR44591">
    <property type="entry name" value="STRESS RESPONSE REGULATOR PROTEIN 1"/>
    <property type="match status" value="1"/>
</dbReference>
<protein>
    <recommendedName>
        <fullName evidence="1">Stage 0 sporulation protein A homolog</fullName>
    </recommendedName>
</protein>
<sequence>MPKKILIVEDSRNITVITKMYLENHGFEVTTVSDGVSAIDTVFNSHPDLVLLDVLIPRMNGYLVAEALKLDTATKHIPVIVMSAKAQSDDIKKALELGVEDYLIKPFTPEELLDKIRHSLVEG</sequence>
<keyword evidence="7" id="KW-1185">Reference proteome</keyword>
<evidence type="ECO:0000313" key="7">
    <source>
        <dbReference type="Proteomes" id="UP000050326"/>
    </source>
</evidence>
<dbReference type="SUPFAM" id="SSF52172">
    <property type="entry name" value="CheY-like"/>
    <property type="match status" value="1"/>
</dbReference>
<reference evidence="6 7" key="1">
    <citation type="submission" date="2015-09" db="EMBL/GenBank/DDBJ databases">
        <title>Genome sequence of Oxobacter pfennigii DSM 3222.</title>
        <authorList>
            <person name="Poehlein A."/>
            <person name="Bengelsdorf F.R."/>
            <person name="Schiel-Bengelsdorf B."/>
            <person name="Duerre P."/>
            <person name="Daniel R."/>
        </authorList>
    </citation>
    <scope>NUCLEOTIDE SEQUENCE [LARGE SCALE GENOMIC DNA]</scope>
    <source>
        <strain evidence="6 7">DSM 3222</strain>
    </source>
</reference>
<feature type="domain" description="Response regulatory" evidence="5">
    <location>
        <begin position="4"/>
        <end position="120"/>
    </location>
</feature>
<gene>
    <name evidence="6" type="primary">phoB</name>
    <name evidence="6" type="ORF">OXPF_26310</name>
</gene>
<dbReference type="OrthoDB" id="9808843at2"/>
<evidence type="ECO:0000256" key="3">
    <source>
        <dbReference type="ARBA" id="ARBA00024867"/>
    </source>
</evidence>
<organism evidence="6 7">
    <name type="scientific">Oxobacter pfennigii</name>
    <dbReference type="NCBI Taxonomy" id="36849"/>
    <lineage>
        <taxon>Bacteria</taxon>
        <taxon>Bacillati</taxon>
        <taxon>Bacillota</taxon>
        <taxon>Clostridia</taxon>
        <taxon>Eubacteriales</taxon>
        <taxon>Clostridiaceae</taxon>
        <taxon>Oxobacter</taxon>
    </lineage>
</organism>
<dbReference type="SMART" id="SM00448">
    <property type="entry name" value="REC"/>
    <property type="match status" value="1"/>
</dbReference>
<feature type="modified residue" description="4-aspartylphosphate" evidence="4">
    <location>
        <position position="53"/>
    </location>
</feature>
<evidence type="ECO:0000256" key="4">
    <source>
        <dbReference type="PROSITE-ProRule" id="PRU00169"/>
    </source>
</evidence>
<dbReference type="Gene3D" id="3.40.50.2300">
    <property type="match status" value="1"/>
</dbReference>
<dbReference type="STRING" id="36849.OXPF_26310"/>
<dbReference type="InterPro" id="IPR011006">
    <property type="entry name" value="CheY-like_superfamily"/>
</dbReference>
<dbReference type="Proteomes" id="UP000050326">
    <property type="component" value="Unassembled WGS sequence"/>
</dbReference>
<comment type="caution">
    <text evidence="6">The sequence shown here is derived from an EMBL/GenBank/DDBJ whole genome shotgun (WGS) entry which is preliminary data.</text>
</comment>
<evidence type="ECO:0000259" key="5">
    <source>
        <dbReference type="PROSITE" id="PS50110"/>
    </source>
</evidence>
<dbReference type="GO" id="GO:0000160">
    <property type="term" value="P:phosphorelay signal transduction system"/>
    <property type="evidence" value="ECO:0007669"/>
    <property type="project" value="InterPro"/>
</dbReference>